<accession>A0ABU6IXF8</accession>
<comment type="caution">
    <text evidence="3">The sequence shown here is derived from an EMBL/GenBank/DDBJ whole genome shotgun (WGS) entry which is preliminary data.</text>
</comment>
<dbReference type="PROSITE" id="PS50943">
    <property type="entry name" value="HTH_CROC1"/>
    <property type="match status" value="1"/>
</dbReference>
<sequence>MTIDDFASNEAVAKELGDRLRQARIGYPLTQAQLARRAGVSQRTVANLERGADVTTGSLVSVLRALGLLSRMEMLVPAQEPGPLELLSEEPRRQRVRAPRKTGTGTAWKWGDEQ</sequence>
<keyword evidence="4" id="KW-1185">Reference proteome</keyword>
<organism evidence="3 4">
    <name type="scientific">Adlercreutzia shanghongiae</name>
    <dbReference type="NCBI Taxonomy" id="3111773"/>
    <lineage>
        <taxon>Bacteria</taxon>
        <taxon>Bacillati</taxon>
        <taxon>Actinomycetota</taxon>
        <taxon>Coriobacteriia</taxon>
        <taxon>Eggerthellales</taxon>
        <taxon>Eggerthellaceae</taxon>
        <taxon>Adlercreutzia</taxon>
    </lineage>
</organism>
<dbReference type="SUPFAM" id="SSF47413">
    <property type="entry name" value="lambda repressor-like DNA-binding domains"/>
    <property type="match status" value="1"/>
</dbReference>
<dbReference type="CDD" id="cd00093">
    <property type="entry name" value="HTH_XRE"/>
    <property type="match status" value="1"/>
</dbReference>
<proteinExistence type="predicted"/>
<dbReference type="RefSeq" id="WP_326454500.1">
    <property type="nucleotide sequence ID" value="NZ_JAYMFH010000003.1"/>
</dbReference>
<evidence type="ECO:0000313" key="4">
    <source>
        <dbReference type="Proteomes" id="UP001343724"/>
    </source>
</evidence>
<dbReference type="Gene3D" id="1.10.260.40">
    <property type="entry name" value="lambda repressor-like DNA-binding domains"/>
    <property type="match status" value="1"/>
</dbReference>
<evidence type="ECO:0000259" key="2">
    <source>
        <dbReference type="PROSITE" id="PS50943"/>
    </source>
</evidence>
<dbReference type="EMBL" id="JAYMFH010000003">
    <property type="protein sequence ID" value="MEC4294546.1"/>
    <property type="molecule type" value="Genomic_DNA"/>
</dbReference>
<dbReference type="Proteomes" id="UP001343724">
    <property type="component" value="Unassembled WGS sequence"/>
</dbReference>
<evidence type="ECO:0000313" key="3">
    <source>
        <dbReference type="EMBL" id="MEC4294546.1"/>
    </source>
</evidence>
<dbReference type="SMART" id="SM00530">
    <property type="entry name" value="HTH_XRE"/>
    <property type="match status" value="1"/>
</dbReference>
<feature type="region of interest" description="Disordered" evidence="1">
    <location>
        <begin position="89"/>
        <end position="114"/>
    </location>
</feature>
<name>A0ABU6IXF8_9ACTN</name>
<evidence type="ECO:0000256" key="1">
    <source>
        <dbReference type="SAM" id="MobiDB-lite"/>
    </source>
</evidence>
<dbReference type="InterPro" id="IPR010982">
    <property type="entry name" value="Lambda_DNA-bd_dom_sf"/>
</dbReference>
<gene>
    <name evidence="3" type="ORF">VJ920_04420</name>
</gene>
<reference evidence="3 4" key="1">
    <citation type="submission" date="2024-01" db="EMBL/GenBank/DDBJ databases">
        <title>novel species in genus Adlercreutzia.</title>
        <authorList>
            <person name="Liu X."/>
        </authorList>
    </citation>
    <scope>NUCLEOTIDE SEQUENCE [LARGE SCALE GENOMIC DNA]</scope>
    <source>
        <strain evidence="3 4">R22</strain>
    </source>
</reference>
<protein>
    <submittedName>
        <fullName evidence="3">Helix-turn-helix domain-containing protein</fullName>
    </submittedName>
</protein>
<dbReference type="InterPro" id="IPR001387">
    <property type="entry name" value="Cro/C1-type_HTH"/>
</dbReference>
<dbReference type="Pfam" id="PF01381">
    <property type="entry name" value="HTH_3"/>
    <property type="match status" value="1"/>
</dbReference>
<feature type="domain" description="HTH cro/C1-type" evidence="2">
    <location>
        <begin position="20"/>
        <end position="75"/>
    </location>
</feature>